<keyword evidence="3" id="KW-1185">Reference proteome</keyword>
<dbReference type="Proteomes" id="UP000472264">
    <property type="component" value="Chromosome 11"/>
</dbReference>
<protein>
    <submittedName>
        <fullName evidence="2">Uncharacterized protein</fullName>
    </submittedName>
</protein>
<dbReference type="Ensembl" id="ENSENLT00000027617.1">
    <property type="protein sequence ID" value="ENSENLP00000026792.1"/>
    <property type="gene ID" value="ENSENLG00000012047.1"/>
</dbReference>
<evidence type="ECO:0000313" key="2">
    <source>
        <dbReference type="Ensembl" id="ENSENLP00000026792.1"/>
    </source>
</evidence>
<keyword evidence="1" id="KW-0472">Membrane</keyword>
<reference evidence="2" key="2">
    <citation type="submission" date="2025-08" db="UniProtKB">
        <authorList>
            <consortium name="Ensembl"/>
        </authorList>
    </citation>
    <scope>IDENTIFICATION</scope>
</reference>
<reference evidence="2" key="1">
    <citation type="submission" date="2021-04" db="EMBL/GenBank/DDBJ databases">
        <authorList>
            <consortium name="Wellcome Sanger Institute Data Sharing"/>
        </authorList>
    </citation>
    <scope>NUCLEOTIDE SEQUENCE [LARGE SCALE GENOMIC DNA]</scope>
</reference>
<dbReference type="AlphaFoldDB" id="A0A665V6A1"/>
<keyword evidence="1" id="KW-1133">Transmembrane helix</keyword>
<reference evidence="2" key="3">
    <citation type="submission" date="2025-09" db="UniProtKB">
        <authorList>
            <consortium name="Ensembl"/>
        </authorList>
    </citation>
    <scope>IDENTIFICATION</scope>
</reference>
<dbReference type="InParanoid" id="A0A665V6A1"/>
<evidence type="ECO:0000313" key="3">
    <source>
        <dbReference type="Proteomes" id="UP000472264"/>
    </source>
</evidence>
<evidence type="ECO:0000256" key="1">
    <source>
        <dbReference type="SAM" id="Phobius"/>
    </source>
</evidence>
<name>A0A665V6A1_ECHNA</name>
<sequence>MLSDPLSFSVVILVCSPNNPTCLSFWDMRKCLYVDHKNVFACTQGLLTSGVEFESLPAAYLSLFLGYAEMFILLTCSFTST</sequence>
<keyword evidence="1" id="KW-0812">Transmembrane</keyword>
<proteinExistence type="predicted"/>
<organism evidence="2 3">
    <name type="scientific">Echeneis naucrates</name>
    <name type="common">Live sharksucker</name>
    <dbReference type="NCBI Taxonomy" id="173247"/>
    <lineage>
        <taxon>Eukaryota</taxon>
        <taxon>Metazoa</taxon>
        <taxon>Chordata</taxon>
        <taxon>Craniata</taxon>
        <taxon>Vertebrata</taxon>
        <taxon>Euteleostomi</taxon>
        <taxon>Actinopterygii</taxon>
        <taxon>Neopterygii</taxon>
        <taxon>Teleostei</taxon>
        <taxon>Neoteleostei</taxon>
        <taxon>Acanthomorphata</taxon>
        <taxon>Carangaria</taxon>
        <taxon>Carangiformes</taxon>
        <taxon>Echeneidae</taxon>
        <taxon>Echeneis</taxon>
    </lineage>
</organism>
<accession>A0A665V6A1</accession>
<feature type="transmembrane region" description="Helical" evidence="1">
    <location>
        <begin position="58"/>
        <end position="78"/>
    </location>
</feature>